<proteinExistence type="predicted"/>
<dbReference type="AlphaFoldDB" id="A0A8H4BMC0"/>
<gene>
    <name evidence="2" type="ORF">FB192DRAFT_1358851</name>
</gene>
<name>A0A8H4BMC0_MUCCL</name>
<accession>A0A8H4BMC0</accession>
<organism evidence="2 3">
    <name type="scientific">Mucor circinelloides f. lusitanicus</name>
    <name type="common">Mucor racemosus var. lusitanicus</name>
    <dbReference type="NCBI Taxonomy" id="29924"/>
    <lineage>
        <taxon>Eukaryota</taxon>
        <taxon>Fungi</taxon>
        <taxon>Fungi incertae sedis</taxon>
        <taxon>Mucoromycota</taxon>
        <taxon>Mucoromycotina</taxon>
        <taxon>Mucoromycetes</taxon>
        <taxon>Mucorales</taxon>
        <taxon>Mucorineae</taxon>
        <taxon>Mucoraceae</taxon>
        <taxon>Mucor</taxon>
    </lineage>
</organism>
<dbReference type="Proteomes" id="UP000469890">
    <property type="component" value="Unassembled WGS sequence"/>
</dbReference>
<keyword evidence="1" id="KW-0732">Signal</keyword>
<protein>
    <submittedName>
        <fullName evidence="2">Uncharacterized protein</fullName>
    </submittedName>
</protein>
<evidence type="ECO:0000313" key="2">
    <source>
        <dbReference type="EMBL" id="KAF1804666.1"/>
    </source>
</evidence>
<feature type="signal peptide" evidence="1">
    <location>
        <begin position="1"/>
        <end position="24"/>
    </location>
</feature>
<comment type="caution">
    <text evidence="2">The sequence shown here is derived from an EMBL/GenBank/DDBJ whole genome shotgun (WGS) entry which is preliminary data.</text>
</comment>
<feature type="chain" id="PRO_5034299630" evidence="1">
    <location>
        <begin position="25"/>
        <end position="93"/>
    </location>
</feature>
<evidence type="ECO:0000256" key="1">
    <source>
        <dbReference type="SAM" id="SignalP"/>
    </source>
</evidence>
<reference evidence="2 3" key="1">
    <citation type="submission" date="2019-09" db="EMBL/GenBank/DDBJ databases">
        <authorList>
            <consortium name="DOE Joint Genome Institute"/>
            <person name="Mondo S.J."/>
            <person name="Navarro-Mendoza M.I."/>
            <person name="Perez-Arques C."/>
            <person name="Panchal S."/>
            <person name="Nicolas F.E."/>
            <person name="Ganguly P."/>
            <person name="Pangilinan J."/>
            <person name="Grigoriev I."/>
            <person name="Heitman J."/>
            <person name="Sanya K."/>
            <person name="Garre V."/>
        </authorList>
    </citation>
    <scope>NUCLEOTIDE SEQUENCE [LARGE SCALE GENOMIC DNA]</scope>
    <source>
        <strain evidence="2 3">MU402</strain>
    </source>
</reference>
<sequence length="93" mass="9805">MASSTASLFLFTLLSVMMACLVMAAPATTDSPAATTTSDKSFAAVTATPTYDTEGLPASIFPVLTGYPDEYESTTELDDGILYLSEQDEGTKF</sequence>
<dbReference type="EMBL" id="JAAECE010000002">
    <property type="protein sequence ID" value="KAF1804666.1"/>
    <property type="molecule type" value="Genomic_DNA"/>
</dbReference>
<evidence type="ECO:0000313" key="3">
    <source>
        <dbReference type="Proteomes" id="UP000469890"/>
    </source>
</evidence>